<dbReference type="EMBL" id="SDIL01000028">
    <property type="protein sequence ID" value="RXK39659.1"/>
    <property type="molecule type" value="Genomic_DNA"/>
</dbReference>
<evidence type="ECO:0000313" key="3">
    <source>
        <dbReference type="EMBL" id="RXK39659.1"/>
    </source>
</evidence>
<gene>
    <name evidence="3" type="ORF">M231_03013</name>
</gene>
<organism evidence="3 4">
    <name type="scientific">Tremella mesenterica</name>
    <name type="common">Jelly fungus</name>
    <dbReference type="NCBI Taxonomy" id="5217"/>
    <lineage>
        <taxon>Eukaryota</taxon>
        <taxon>Fungi</taxon>
        <taxon>Dikarya</taxon>
        <taxon>Basidiomycota</taxon>
        <taxon>Agaricomycotina</taxon>
        <taxon>Tremellomycetes</taxon>
        <taxon>Tremellales</taxon>
        <taxon>Tremellaceae</taxon>
        <taxon>Tremella</taxon>
    </lineage>
</organism>
<dbReference type="OrthoDB" id="3362246at2759"/>
<feature type="signal peptide" evidence="2">
    <location>
        <begin position="1"/>
        <end position="16"/>
    </location>
</feature>
<feature type="chain" id="PRO_5020486461" evidence="2">
    <location>
        <begin position="17"/>
        <end position="215"/>
    </location>
</feature>
<dbReference type="PANTHER" id="PTHR37487:SF2">
    <property type="entry name" value="EXPRESSED PROTEIN"/>
    <property type="match status" value="1"/>
</dbReference>
<dbReference type="VEuPathDB" id="FungiDB:TREMEDRAFT_72353"/>
<evidence type="ECO:0000313" key="4">
    <source>
        <dbReference type="Proteomes" id="UP000289152"/>
    </source>
</evidence>
<keyword evidence="2" id="KW-0732">Signal</keyword>
<proteinExistence type="predicted"/>
<dbReference type="Proteomes" id="UP000289152">
    <property type="component" value="Unassembled WGS sequence"/>
</dbReference>
<dbReference type="InParanoid" id="A0A4Q1BP54"/>
<dbReference type="AlphaFoldDB" id="A0A4Q1BP54"/>
<dbReference type="OMA" id="PSITQCQ"/>
<sequence>MFAKLSLLALLGSALAQSINTPPSLVECQPAALTFSGGSAPYIIAVIPGGQVTAAAIETISSDATSSPLTWTVNLASGTNITLKITDSTGSIGYSSPLVIQSGDSSCIGQSASVSSPASASVSSTSAASSGASSAASVASSAAPTTTSKSSVAATSAPASTSSTTSSVKSTSSTPVSAAPSASASGTSGAMAAFKMGPLVPAIGALFAGAAAFLL</sequence>
<reference evidence="3 4" key="1">
    <citation type="submission" date="2016-06" db="EMBL/GenBank/DDBJ databases">
        <title>Evolution of pathogenesis and genome organization in the Tremellales.</title>
        <authorList>
            <person name="Cuomo C."/>
            <person name="Litvintseva A."/>
            <person name="Heitman J."/>
            <person name="Chen Y."/>
            <person name="Sun S."/>
            <person name="Springer D."/>
            <person name="Dromer F."/>
            <person name="Young S."/>
            <person name="Zeng Q."/>
            <person name="Chapman S."/>
            <person name="Gujja S."/>
            <person name="Saif S."/>
            <person name="Birren B."/>
        </authorList>
    </citation>
    <scope>NUCLEOTIDE SEQUENCE [LARGE SCALE GENOMIC DNA]</scope>
    <source>
        <strain evidence="3 4">ATCC 28783</strain>
    </source>
</reference>
<accession>A0A4Q1BP54</accession>
<name>A0A4Q1BP54_TREME</name>
<feature type="region of interest" description="Disordered" evidence="1">
    <location>
        <begin position="149"/>
        <end position="183"/>
    </location>
</feature>
<comment type="caution">
    <text evidence="3">The sequence shown here is derived from an EMBL/GenBank/DDBJ whole genome shotgun (WGS) entry which is preliminary data.</text>
</comment>
<evidence type="ECO:0000256" key="1">
    <source>
        <dbReference type="SAM" id="MobiDB-lite"/>
    </source>
</evidence>
<keyword evidence="4" id="KW-1185">Reference proteome</keyword>
<evidence type="ECO:0000256" key="2">
    <source>
        <dbReference type="SAM" id="SignalP"/>
    </source>
</evidence>
<protein>
    <submittedName>
        <fullName evidence="3">Uncharacterized protein</fullName>
    </submittedName>
</protein>
<dbReference type="PANTHER" id="PTHR37487">
    <property type="entry name" value="CHROMOSOME 1, WHOLE GENOME SHOTGUN SEQUENCE"/>
    <property type="match status" value="1"/>
</dbReference>